<dbReference type="AlphaFoldDB" id="E0UKW3"/>
<dbReference type="GO" id="GO:0016757">
    <property type="term" value="F:glycosyltransferase activity"/>
    <property type="evidence" value="ECO:0007669"/>
    <property type="project" value="InterPro"/>
</dbReference>
<reference evidence="3" key="1">
    <citation type="journal article" date="2011" name="MBio">
        <title>Novel metabolic attributes of the genus Cyanothece, comprising a group of unicellular nitrogen-fixing Cyanobacteria.</title>
        <authorList>
            <person name="Bandyopadhyay A."/>
            <person name="Elvitigala T."/>
            <person name="Welsh E."/>
            <person name="Stockel J."/>
            <person name="Liberton M."/>
            <person name="Min H."/>
            <person name="Sherman L.A."/>
            <person name="Pakrasi H.B."/>
        </authorList>
    </citation>
    <scope>NUCLEOTIDE SEQUENCE [LARGE SCALE GENOMIC DNA]</scope>
    <source>
        <strain evidence="3">PCC 7822</strain>
        <plasmid evidence="3">Cy782201</plasmid>
    </source>
</reference>
<dbReference type="Proteomes" id="UP000008206">
    <property type="component" value="Plasmid Cy782201"/>
</dbReference>
<sequence length="346" mass="39093">MQICLHSSQFFPIIGGVTQVTYTLANYWVQQKHQVTVVTDTPAVEAQNMSFNFPLIRCPNFAIWNSLLRNTDVIVSKGYSLRHLPSWLLSRKPIIWIHPIYIPELIQSNQINWRSLVRTLLGRAILPLAASHVYVSHTIEKQIGSPKGLVIYNPVQSCFRPLPNIAINNDFAFFGRMDPEKGVDSLLKALAICKQRKKIYTLNLYGQGPYLSEWQNLAETLGISSQLRWYPFLRDEELVKAMNEAGVVVMPSQWAEPMGLVAVEAMACGKAVIGSRQGGLGEVLEGYGLTFENGNAQELAECMIQIKETPDLRLTLEKKAYERSKYFALATIGDKYLQLFENVLKK</sequence>
<keyword evidence="2" id="KW-0808">Transferase</keyword>
<dbReference type="PANTHER" id="PTHR12526:SF630">
    <property type="entry name" value="GLYCOSYLTRANSFERASE"/>
    <property type="match status" value="1"/>
</dbReference>
<dbReference type="Pfam" id="PF00534">
    <property type="entry name" value="Glycos_transf_1"/>
    <property type="match status" value="1"/>
</dbReference>
<keyword evidence="2" id="KW-0614">Plasmid</keyword>
<keyword evidence="3" id="KW-1185">Reference proteome</keyword>
<evidence type="ECO:0000259" key="1">
    <source>
        <dbReference type="Pfam" id="PF00534"/>
    </source>
</evidence>
<protein>
    <submittedName>
        <fullName evidence="2">Glycosyl transferase group 1</fullName>
    </submittedName>
</protein>
<feature type="domain" description="Glycosyl transferase family 1" evidence="1">
    <location>
        <begin position="169"/>
        <end position="323"/>
    </location>
</feature>
<organism evidence="2 3">
    <name type="scientific">Gloeothece verrucosa (strain PCC 7822)</name>
    <name type="common">Cyanothece sp. (strain PCC 7822)</name>
    <dbReference type="NCBI Taxonomy" id="497965"/>
    <lineage>
        <taxon>Bacteria</taxon>
        <taxon>Bacillati</taxon>
        <taxon>Cyanobacteriota</taxon>
        <taxon>Cyanophyceae</taxon>
        <taxon>Oscillatoriophycideae</taxon>
        <taxon>Chroococcales</taxon>
        <taxon>Aphanothecaceae</taxon>
        <taxon>Gloeothece</taxon>
        <taxon>Gloeothece verrucosa</taxon>
    </lineage>
</organism>
<dbReference type="Gene3D" id="3.40.50.2000">
    <property type="entry name" value="Glycogen Phosphorylase B"/>
    <property type="match status" value="2"/>
</dbReference>
<proteinExistence type="predicted"/>
<dbReference type="SUPFAM" id="SSF53756">
    <property type="entry name" value="UDP-Glycosyltransferase/glycogen phosphorylase"/>
    <property type="match status" value="1"/>
</dbReference>
<dbReference type="CDD" id="cd03801">
    <property type="entry name" value="GT4_PimA-like"/>
    <property type="match status" value="1"/>
</dbReference>
<dbReference type="KEGG" id="cyj:Cyan7822_5732"/>
<dbReference type="OrthoDB" id="9787111at2"/>
<evidence type="ECO:0000313" key="2">
    <source>
        <dbReference type="EMBL" id="ADN17593.1"/>
    </source>
</evidence>
<name>E0UKW3_GLOV7</name>
<geneLocation type="plasmid" evidence="2 3">
    <name>Cy782201</name>
</geneLocation>
<dbReference type="InterPro" id="IPR001296">
    <property type="entry name" value="Glyco_trans_1"/>
</dbReference>
<dbReference type="HOGENOM" id="CLU_009583_2_5_3"/>
<dbReference type="PANTHER" id="PTHR12526">
    <property type="entry name" value="GLYCOSYLTRANSFERASE"/>
    <property type="match status" value="1"/>
</dbReference>
<dbReference type="CAZy" id="GT4">
    <property type="family name" value="Glycosyltransferase Family 4"/>
</dbReference>
<dbReference type="RefSeq" id="WP_013334343.1">
    <property type="nucleotide sequence ID" value="NC_014533.1"/>
</dbReference>
<dbReference type="EMBL" id="CP002199">
    <property type="protein sequence ID" value="ADN17593.1"/>
    <property type="molecule type" value="Genomic_DNA"/>
</dbReference>
<gene>
    <name evidence="2" type="ordered locus">Cyan7822_5732</name>
</gene>
<accession>E0UKW3</accession>
<evidence type="ECO:0000313" key="3">
    <source>
        <dbReference type="Proteomes" id="UP000008206"/>
    </source>
</evidence>